<dbReference type="Gene3D" id="3.40.190.10">
    <property type="entry name" value="Periplasmic binding protein-like II"/>
    <property type="match status" value="1"/>
</dbReference>
<dbReference type="Pfam" id="PF03401">
    <property type="entry name" value="TctC"/>
    <property type="match status" value="1"/>
</dbReference>
<dbReference type="SUPFAM" id="SSF53850">
    <property type="entry name" value="Periplasmic binding protein-like II"/>
    <property type="match status" value="1"/>
</dbReference>
<comment type="similarity">
    <text evidence="1">Belongs to the UPF0065 (bug) family.</text>
</comment>
<dbReference type="PANTHER" id="PTHR42928">
    <property type="entry name" value="TRICARBOXYLATE-BINDING PROTEIN"/>
    <property type="match status" value="1"/>
</dbReference>
<dbReference type="CDD" id="cd13578">
    <property type="entry name" value="PBP2_Bug27"/>
    <property type="match status" value="1"/>
</dbReference>
<dbReference type="Proteomes" id="UP000599109">
    <property type="component" value="Unassembled WGS sequence"/>
</dbReference>
<keyword evidence="2" id="KW-0732">Signal</keyword>
<keyword evidence="4" id="KW-1185">Reference proteome</keyword>
<dbReference type="EMBL" id="JAEQNE010000011">
    <property type="protein sequence ID" value="MBL0395051.1"/>
    <property type="molecule type" value="Genomic_DNA"/>
</dbReference>
<dbReference type="PANTHER" id="PTHR42928:SF5">
    <property type="entry name" value="BLR1237 PROTEIN"/>
    <property type="match status" value="1"/>
</dbReference>
<dbReference type="InterPro" id="IPR005064">
    <property type="entry name" value="BUG"/>
</dbReference>
<evidence type="ECO:0000313" key="4">
    <source>
        <dbReference type="Proteomes" id="UP000599109"/>
    </source>
</evidence>
<evidence type="ECO:0000256" key="1">
    <source>
        <dbReference type="ARBA" id="ARBA00006987"/>
    </source>
</evidence>
<dbReference type="AlphaFoldDB" id="A0A936ZA08"/>
<evidence type="ECO:0000256" key="2">
    <source>
        <dbReference type="SAM" id="SignalP"/>
    </source>
</evidence>
<feature type="signal peptide" evidence="2">
    <location>
        <begin position="1"/>
        <end position="27"/>
    </location>
</feature>
<feature type="chain" id="PRO_5037818960" evidence="2">
    <location>
        <begin position="28"/>
        <end position="328"/>
    </location>
</feature>
<dbReference type="PIRSF" id="PIRSF017082">
    <property type="entry name" value="YflP"/>
    <property type="match status" value="1"/>
</dbReference>
<dbReference type="InterPro" id="IPR042100">
    <property type="entry name" value="Bug_dom1"/>
</dbReference>
<reference evidence="3 4" key="1">
    <citation type="journal article" date="2017" name="Int. J. Syst. Evol. Microbiol.">
        <title>Ramlibacter monticola sp. nov., isolated from forest soil.</title>
        <authorList>
            <person name="Chaudhary D.K."/>
            <person name="Kim J."/>
        </authorList>
    </citation>
    <scope>NUCLEOTIDE SEQUENCE [LARGE SCALE GENOMIC DNA]</scope>
    <source>
        <strain evidence="3 4">KACC 19175</strain>
    </source>
</reference>
<accession>A0A936ZA08</accession>
<name>A0A936ZA08_9BURK</name>
<gene>
    <name evidence="3" type="ORF">JJ685_28215</name>
</gene>
<organism evidence="3 4">
    <name type="scientific">Ramlibacter monticola</name>
    <dbReference type="NCBI Taxonomy" id="1926872"/>
    <lineage>
        <taxon>Bacteria</taxon>
        <taxon>Pseudomonadati</taxon>
        <taxon>Pseudomonadota</taxon>
        <taxon>Betaproteobacteria</taxon>
        <taxon>Burkholderiales</taxon>
        <taxon>Comamonadaceae</taxon>
        <taxon>Ramlibacter</taxon>
    </lineage>
</organism>
<comment type="caution">
    <text evidence="3">The sequence shown here is derived from an EMBL/GenBank/DDBJ whole genome shotgun (WGS) entry which is preliminary data.</text>
</comment>
<dbReference type="RefSeq" id="WP_201677722.1">
    <property type="nucleotide sequence ID" value="NZ_JAEQNE010000011.1"/>
</dbReference>
<sequence length="328" mass="34232">MKIVLVRFLARAAACGLALLVAAPTFAQVDYPRQPIRMLVGFAPGGISDVLARALAAKVSSQIGQNVIVENKPGAGTTIAGELVAKAPPDGYTLWLQDITTHAINASLYPKLPYDTTKDFSPVALVASTPLMLVVHPSSPARSVRDLATQAKAEPGKMSYGSSGNGTIIHLASEMLKASQGLDAVHVPYKGSGPATQAILAGEVSFVFSTMPPAVSNARAGKLRALAVTTPKRVAAAPDVPTMAEAGVPNFELVLYTGILGPKGMDPAIVRRLNAEFAKAVQSEEIRKVYENLGADPIATPPEAFADMLAREVARYAPVVKASGAKVD</sequence>
<protein>
    <submittedName>
        <fullName evidence="3">Tripartite tricarboxylate transporter substrate binding protein</fullName>
    </submittedName>
</protein>
<dbReference type="Gene3D" id="3.40.190.150">
    <property type="entry name" value="Bordetella uptake gene, domain 1"/>
    <property type="match status" value="1"/>
</dbReference>
<proteinExistence type="inferred from homology"/>
<evidence type="ECO:0000313" key="3">
    <source>
        <dbReference type="EMBL" id="MBL0395051.1"/>
    </source>
</evidence>